<dbReference type="InterPro" id="IPR048300">
    <property type="entry name" value="TACO1_YebC-like_2nd/3rd_dom"/>
</dbReference>
<dbReference type="EMBL" id="JAEUBF010000117">
    <property type="protein sequence ID" value="KAH3680405.1"/>
    <property type="molecule type" value="Genomic_DNA"/>
</dbReference>
<organism evidence="5 6">
    <name type="scientific">Wickerhamomyces mucosus</name>
    <dbReference type="NCBI Taxonomy" id="1378264"/>
    <lineage>
        <taxon>Eukaryota</taxon>
        <taxon>Fungi</taxon>
        <taxon>Dikarya</taxon>
        <taxon>Ascomycota</taxon>
        <taxon>Saccharomycotina</taxon>
        <taxon>Saccharomycetes</taxon>
        <taxon>Phaffomycetales</taxon>
        <taxon>Wickerhamomycetaceae</taxon>
        <taxon>Wickerhamomyces</taxon>
    </lineage>
</organism>
<dbReference type="PANTHER" id="PTHR12532:SF0">
    <property type="entry name" value="TRANSLATIONAL ACTIVATOR OF CYTOCHROME C OXIDASE 1"/>
    <property type="match status" value="1"/>
</dbReference>
<dbReference type="SUPFAM" id="SSF75625">
    <property type="entry name" value="YebC-like"/>
    <property type="match status" value="1"/>
</dbReference>
<feature type="domain" description="TACO1/YebC-like N-terminal" evidence="4">
    <location>
        <begin position="27"/>
        <end position="97"/>
    </location>
</feature>
<dbReference type="InterPro" id="IPR002876">
    <property type="entry name" value="Transcrip_reg_TACO1-like"/>
</dbReference>
<dbReference type="InterPro" id="IPR029072">
    <property type="entry name" value="YebC-like"/>
</dbReference>
<dbReference type="HAMAP" id="MF_00693">
    <property type="entry name" value="Transcrip_reg_TACO1"/>
    <property type="match status" value="1"/>
</dbReference>
<comment type="caution">
    <text evidence="5">The sequence shown here is derived from an EMBL/GenBank/DDBJ whole genome shotgun (WGS) entry which is preliminary data.</text>
</comment>
<reference evidence="5" key="1">
    <citation type="journal article" date="2021" name="Open Biol.">
        <title>Shared evolutionary footprints suggest mitochondrial oxidative damage underlies multiple complex I losses in fungi.</title>
        <authorList>
            <person name="Schikora-Tamarit M.A."/>
            <person name="Marcet-Houben M."/>
            <person name="Nosek J."/>
            <person name="Gabaldon T."/>
        </authorList>
    </citation>
    <scope>NUCLEOTIDE SEQUENCE</scope>
    <source>
        <strain evidence="5">CBS6341</strain>
    </source>
</reference>
<comment type="subcellular location">
    <subcellularLocation>
        <location evidence="1">Mitochondrion</location>
    </subcellularLocation>
</comment>
<dbReference type="Gene3D" id="1.10.10.200">
    <property type="match status" value="1"/>
</dbReference>
<evidence type="ECO:0008006" key="7">
    <source>
        <dbReference type="Google" id="ProtNLM"/>
    </source>
</evidence>
<sequence length="267" mass="29412">MLAGIVIPFRPTVRSIHTTCRIFAGHSKWANIKHDKARNDALKNKVANKMANAIAVAAKLGGPDPAKNVRLAAAVEAASKANVVKKVIENAIKRGAGLGSDQEKTNVETVVYEGVAPGNVSFVVEALTDNKNRTFSAVRAAFSRYGGSLSPTAFQFDKKGFIVINKGEKTYDDIFEEIVELGAEDLEENENNLLEIVTEPSDTGRIANELKKSEYEIKEVGIAYIPKEDALIEITDDEAREKYNRFITLLEEIDDVTDYYSTLKDQE</sequence>
<evidence type="ECO:0000256" key="2">
    <source>
        <dbReference type="ARBA" id="ARBA00008724"/>
    </source>
</evidence>
<evidence type="ECO:0000313" key="6">
    <source>
        <dbReference type="Proteomes" id="UP000769528"/>
    </source>
</evidence>
<protein>
    <recommendedName>
        <fullName evidence="7">Transcriptional regulatory protein</fullName>
    </recommendedName>
</protein>
<feature type="domain" description="TACO1/YebC-like second and third" evidence="3">
    <location>
        <begin position="108"/>
        <end position="262"/>
    </location>
</feature>
<dbReference type="PANTHER" id="PTHR12532">
    <property type="entry name" value="TRANSLATIONAL ACTIVATOR OF CYTOCHROME C OXIDASE 1"/>
    <property type="match status" value="1"/>
</dbReference>
<dbReference type="OrthoDB" id="2017544at2759"/>
<evidence type="ECO:0000256" key="1">
    <source>
        <dbReference type="ARBA" id="ARBA00004173"/>
    </source>
</evidence>
<evidence type="ECO:0000259" key="3">
    <source>
        <dbReference type="Pfam" id="PF01709"/>
    </source>
</evidence>
<proteinExistence type="inferred from homology"/>
<dbReference type="GO" id="GO:0005739">
    <property type="term" value="C:mitochondrion"/>
    <property type="evidence" value="ECO:0007669"/>
    <property type="project" value="UniProtKB-SubCell"/>
</dbReference>
<dbReference type="InterPro" id="IPR017856">
    <property type="entry name" value="Integrase-like_N"/>
</dbReference>
<accession>A0A9P8TJ02</accession>
<dbReference type="InterPro" id="IPR049083">
    <property type="entry name" value="TACO1_YebC_N"/>
</dbReference>
<comment type="similarity">
    <text evidence="2">Belongs to the TACO1 family.</text>
</comment>
<name>A0A9P8TJ02_9ASCO</name>
<dbReference type="Pfam" id="PF01709">
    <property type="entry name" value="Transcrip_reg"/>
    <property type="match status" value="1"/>
</dbReference>
<dbReference type="Proteomes" id="UP000769528">
    <property type="component" value="Unassembled WGS sequence"/>
</dbReference>
<dbReference type="NCBIfam" id="TIGR01033">
    <property type="entry name" value="YebC/PmpR family DNA-binding transcriptional regulator"/>
    <property type="match status" value="1"/>
</dbReference>
<dbReference type="Pfam" id="PF20772">
    <property type="entry name" value="TACO1_YebC_N"/>
    <property type="match status" value="1"/>
</dbReference>
<dbReference type="Gene3D" id="3.30.70.980">
    <property type="match status" value="2"/>
</dbReference>
<evidence type="ECO:0000259" key="4">
    <source>
        <dbReference type="Pfam" id="PF20772"/>
    </source>
</evidence>
<dbReference type="InterPro" id="IPR026564">
    <property type="entry name" value="Transcrip_reg_TACO1-like_dom3"/>
</dbReference>
<gene>
    <name evidence="5" type="ORF">WICMUC_000336</name>
</gene>
<dbReference type="AlphaFoldDB" id="A0A9P8TJ02"/>
<dbReference type="FunFam" id="1.10.10.200:FF:000002">
    <property type="entry name" value="Probable transcriptional regulatory protein CLM62_37755"/>
    <property type="match status" value="1"/>
</dbReference>
<keyword evidence="6" id="KW-1185">Reference proteome</keyword>
<evidence type="ECO:0000313" key="5">
    <source>
        <dbReference type="EMBL" id="KAH3680405.1"/>
    </source>
</evidence>
<reference evidence="5" key="2">
    <citation type="submission" date="2021-01" db="EMBL/GenBank/DDBJ databases">
        <authorList>
            <person name="Schikora-Tamarit M.A."/>
        </authorList>
    </citation>
    <scope>NUCLEOTIDE SEQUENCE</scope>
    <source>
        <strain evidence="5">CBS6341</strain>
    </source>
</reference>